<feature type="compositionally biased region" description="Low complexity" evidence="5">
    <location>
        <begin position="1033"/>
        <end position="1047"/>
    </location>
</feature>
<evidence type="ECO:0000256" key="5">
    <source>
        <dbReference type="SAM" id="MobiDB-lite"/>
    </source>
</evidence>
<dbReference type="InterPro" id="IPR001214">
    <property type="entry name" value="SET_dom"/>
</dbReference>
<dbReference type="InterPro" id="IPR019786">
    <property type="entry name" value="Zinc_finger_PHD-type_CS"/>
</dbReference>
<dbReference type="GO" id="GO:0006355">
    <property type="term" value="P:regulation of DNA-templated transcription"/>
    <property type="evidence" value="ECO:0007669"/>
    <property type="project" value="TreeGrafter"/>
</dbReference>
<feature type="region of interest" description="Disordered" evidence="5">
    <location>
        <begin position="90"/>
        <end position="148"/>
    </location>
</feature>
<dbReference type="SMART" id="SM00249">
    <property type="entry name" value="PHD"/>
    <property type="match status" value="1"/>
</dbReference>
<organism evidence="7 8">
    <name type="scientific">Coemansia biformis</name>
    <dbReference type="NCBI Taxonomy" id="1286918"/>
    <lineage>
        <taxon>Eukaryota</taxon>
        <taxon>Fungi</taxon>
        <taxon>Fungi incertae sedis</taxon>
        <taxon>Zoopagomycota</taxon>
        <taxon>Kickxellomycotina</taxon>
        <taxon>Kickxellomycetes</taxon>
        <taxon>Kickxellales</taxon>
        <taxon>Kickxellaceae</taxon>
        <taxon>Coemansia</taxon>
    </lineage>
</organism>
<accession>A0A9W8D118</accession>
<feature type="compositionally biased region" description="Low complexity" evidence="5">
    <location>
        <begin position="574"/>
        <end position="587"/>
    </location>
</feature>
<feature type="compositionally biased region" description="Basic and acidic residues" evidence="5">
    <location>
        <begin position="662"/>
        <end position="688"/>
    </location>
</feature>
<evidence type="ECO:0000256" key="1">
    <source>
        <dbReference type="ARBA" id="ARBA00022723"/>
    </source>
</evidence>
<feature type="region of interest" description="Disordered" evidence="5">
    <location>
        <begin position="462"/>
        <end position="640"/>
    </location>
</feature>
<feature type="domain" description="SET" evidence="6">
    <location>
        <begin position="266"/>
        <end position="397"/>
    </location>
</feature>
<dbReference type="EMBL" id="JANBOI010000073">
    <property type="protein sequence ID" value="KAJ1734460.1"/>
    <property type="molecule type" value="Genomic_DNA"/>
</dbReference>
<protein>
    <submittedName>
        <fullName evidence="7">SET domain-containing protein 3</fullName>
    </submittedName>
</protein>
<dbReference type="Proteomes" id="UP001143981">
    <property type="component" value="Unassembled WGS sequence"/>
</dbReference>
<dbReference type="Pfam" id="PF20826">
    <property type="entry name" value="PHD_5"/>
    <property type="match status" value="1"/>
</dbReference>
<evidence type="ECO:0000259" key="6">
    <source>
        <dbReference type="PROSITE" id="PS50280"/>
    </source>
</evidence>
<dbReference type="SUPFAM" id="SSF57903">
    <property type="entry name" value="FYVE/PHD zinc finger"/>
    <property type="match status" value="1"/>
</dbReference>
<feature type="region of interest" description="Disordered" evidence="5">
    <location>
        <begin position="652"/>
        <end position="1047"/>
    </location>
</feature>
<evidence type="ECO:0000256" key="4">
    <source>
        <dbReference type="ARBA" id="ARBA00022853"/>
    </source>
</evidence>
<dbReference type="Pfam" id="PF00856">
    <property type="entry name" value="SET"/>
    <property type="match status" value="1"/>
</dbReference>
<feature type="compositionally biased region" description="Low complexity" evidence="5">
    <location>
        <begin position="884"/>
        <end position="894"/>
    </location>
</feature>
<dbReference type="InterPro" id="IPR011011">
    <property type="entry name" value="Znf_FYVE_PHD"/>
</dbReference>
<dbReference type="PANTHER" id="PTHR46462:SF3">
    <property type="entry name" value="UPSET, ISOFORM A"/>
    <property type="match status" value="1"/>
</dbReference>
<dbReference type="CDD" id="cd15550">
    <property type="entry name" value="PHD_MLL5"/>
    <property type="match status" value="1"/>
</dbReference>
<feature type="compositionally biased region" description="Pro residues" evidence="5">
    <location>
        <begin position="868"/>
        <end position="883"/>
    </location>
</feature>
<dbReference type="Gene3D" id="3.30.40.10">
    <property type="entry name" value="Zinc/RING finger domain, C3HC4 (zinc finger)"/>
    <property type="match status" value="1"/>
</dbReference>
<dbReference type="AlphaFoldDB" id="A0A9W8D118"/>
<dbReference type="GO" id="GO:0034967">
    <property type="term" value="C:Set3 complex"/>
    <property type="evidence" value="ECO:0007669"/>
    <property type="project" value="TreeGrafter"/>
</dbReference>
<feature type="region of interest" description="Disordered" evidence="5">
    <location>
        <begin position="212"/>
        <end position="243"/>
    </location>
</feature>
<keyword evidence="4" id="KW-0156">Chromatin regulator</keyword>
<dbReference type="GO" id="GO:0006325">
    <property type="term" value="P:chromatin organization"/>
    <property type="evidence" value="ECO:0007669"/>
    <property type="project" value="UniProtKB-KW"/>
</dbReference>
<evidence type="ECO:0000313" key="7">
    <source>
        <dbReference type="EMBL" id="KAJ1734460.1"/>
    </source>
</evidence>
<comment type="caution">
    <text evidence="7">The sequence shown here is derived from an EMBL/GenBank/DDBJ whole genome shotgun (WGS) entry which is preliminary data.</text>
</comment>
<dbReference type="Gene3D" id="2.170.270.10">
    <property type="entry name" value="SET domain"/>
    <property type="match status" value="1"/>
</dbReference>
<feature type="compositionally biased region" description="Basic and acidic residues" evidence="5">
    <location>
        <begin position="101"/>
        <end position="118"/>
    </location>
</feature>
<reference evidence="7" key="1">
    <citation type="submission" date="2022-07" db="EMBL/GenBank/DDBJ databases">
        <title>Phylogenomic reconstructions and comparative analyses of Kickxellomycotina fungi.</title>
        <authorList>
            <person name="Reynolds N.K."/>
            <person name="Stajich J.E."/>
            <person name="Barry K."/>
            <person name="Grigoriev I.V."/>
            <person name="Crous P."/>
            <person name="Smith M.E."/>
        </authorList>
    </citation>
    <scope>NUCLEOTIDE SEQUENCE</scope>
    <source>
        <strain evidence="7">BCRC 34381</strain>
    </source>
</reference>
<feature type="compositionally biased region" description="Basic and acidic residues" evidence="5">
    <location>
        <begin position="761"/>
        <end position="775"/>
    </location>
</feature>
<dbReference type="InterPro" id="IPR013083">
    <property type="entry name" value="Znf_RING/FYVE/PHD"/>
</dbReference>
<dbReference type="GO" id="GO:0008270">
    <property type="term" value="F:zinc ion binding"/>
    <property type="evidence" value="ECO:0007669"/>
    <property type="project" value="UniProtKB-KW"/>
</dbReference>
<evidence type="ECO:0000313" key="8">
    <source>
        <dbReference type="Proteomes" id="UP001143981"/>
    </source>
</evidence>
<keyword evidence="3" id="KW-0862">Zinc</keyword>
<sequence length="1047" mass="110967">MRDTSGDSTPDEDQGVIRCICNIDDDDGFTIQCENCLVWQHAVCVDVEQDNVPDEYLCEKCNPRKLDVKVSVDYQKRRLDSEYKVVKETRKRQRYAPAKGKRAEDLAERRKRPSDVKLPRSKSTKGMPGRESLSPMGVQSPEKARDSPAALDGGYVWIDRSILGTDVQVLFHSVLSQLADQRNVVSSAAAAAAAAAAAVSASAAPALPVAPPNGAATTPAPMPTAPGDANGSGPSAPPADDRTSNVAAALVTQPSVVAINRAELDSPAQTYRALGGKEHGQVGLFVNERIRAHGFICEYRGQVVLKAAYKEDPKNYYELLRTTRPYSHFHREIDLCVDARRQGSEARFARRSCEANAVLKSMYVSADSGAEADASILLGLFAMRGIEAGDELTVGWEWEDGELPAVAAMSPSDAEDYLGRPEGRRMSKVWRQVFGGMACACQNPSCDVRRLFAMLGVEESLAPPHTRADPGLGRRPSRPHRAEDADHCGASPVSARSPGAHSHSRKSSVSGVHDGPKSPTQSRARDVLSVQSGTRLESAPASRQSSMDASLAAARQRLPNNDIPRDGDGDGDGDSNNSGNDNSNGSSHASESRKRKPRTQPAAPAISRSAHSGSSESDCDDDNSKKQCTARGTHCSDMPLKKLWISRYLERADVHPGSGLETNKRDVDERSAGERDVDKSDAIKKDVGEQDVGEQNAGEQTAGARDAVRPESRANSARPQSVPPAEAREESGRAIVKSAPTDADAPTPSPSSSPSLPGDAHPVDAKETPASRAADEPATEAVSLTVDTGAGPNGSLGGDDKHGAAASEAAAASSAGPPTPAKKQRLSLEEYNKRRRGHNTARDGEPRGAAAGSETGSSKADAGAATPTSPPWPQPTPPPPPPLGLLLSQSSIQTGPPEPPLLGHRFDRGPAPPFHRAGERETGEIAPRRDFRVRSRSRERGGREHGGREQRRYNSFGAGPGAGAGPGFHQQAPLPPPPGRGAGEWRANGYTPGAMRAMSMSPVQPPGPAQAPADGQPQQHHHHHQHRGGGPRRIGSSGSRGGSPAHR</sequence>
<dbReference type="PROSITE" id="PS01359">
    <property type="entry name" value="ZF_PHD_1"/>
    <property type="match status" value="1"/>
</dbReference>
<name>A0A9W8D118_9FUNG</name>
<dbReference type="SMART" id="SM00317">
    <property type="entry name" value="SET"/>
    <property type="match status" value="1"/>
</dbReference>
<keyword evidence="8" id="KW-1185">Reference proteome</keyword>
<feature type="compositionally biased region" description="Low complexity" evidence="5">
    <location>
        <begin position="738"/>
        <end position="755"/>
    </location>
</feature>
<dbReference type="SUPFAM" id="SSF82199">
    <property type="entry name" value="SET domain"/>
    <property type="match status" value="1"/>
</dbReference>
<feature type="compositionally biased region" description="Basic and acidic residues" evidence="5">
    <location>
        <begin position="916"/>
        <end position="952"/>
    </location>
</feature>
<feature type="compositionally biased region" description="Polar residues" evidence="5">
    <location>
        <begin position="529"/>
        <end position="548"/>
    </location>
</feature>
<dbReference type="PANTHER" id="PTHR46462">
    <property type="entry name" value="UPSET, ISOFORM A"/>
    <property type="match status" value="1"/>
</dbReference>
<dbReference type="InterPro" id="IPR046341">
    <property type="entry name" value="SET_dom_sf"/>
</dbReference>
<evidence type="ECO:0000256" key="2">
    <source>
        <dbReference type="ARBA" id="ARBA00022771"/>
    </source>
</evidence>
<keyword evidence="2" id="KW-0863">Zinc-finger</keyword>
<feature type="compositionally biased region" description="Basic residues" evidence="5">
    <location>
        <begin position="1019"/>
        <end position="1030"/>
    </location>
</feature>
<gene>
    <name evidence="7" type="primary">SET3</name>
    <name evidence="7" type="ORF">LPJ61_001059</name>
</gene>
<dbReference type="InterPro" id="IPR001965">
    <property type="entry name" value="Znf_PHD"/>
</dbReference>
<evidence type="ECO:0000256" key="3">
    <source>
        <dbReference type="ARBA" id="ARBA00022833"/>
    </source>
</evidence>
<dbReference type="GO" id="GO:0070210">
    <property type="term" value="C:Rpd3L-Expanded complex"/>
    <property type="evidence" value="ECO:0007669"/>
    <property type="project" value="TreeGrafter"/>
</dbReference>
<feature type="compositionally biased region" description="Low complexity" evidence="5">
    <location>
        <begin position="804"/>
        <end position="815"/>
    </location>
</feature>
<dbReference type="PROSITE" id="PS50280">
    <property type="entry name" value="SET"/>
    <property type="match status" value="1"/>
</dbReference>
<keyword evidence="1" id="KW-0479">Metal-binding</keyword>
<dbReference type="OrthoDB" id="79252at2759"/>
<proteinExistence type="predicted"/>